<dbReference type="AlphaFoldDB" id="A0A239FTF6"/>
<dbReference type="Proteomes" id="UP000198362">
    <property type="component" value="Unassembled WGS sequence"/>
</dbReference>
<name>A0A239FTF6_9ACTN</name>
<reference evidence="1 2" key="1">
    <citation type="submission" date="2017-06" db="EMBL/GenBank/DDBJ databases">
        <authorList>
            <person name="Kim H.J."/>
            <person name="Triplett B.A."/>
        </authorList>
    </citation>
    <scope>NUCLEOTIDE SEQUENCE [LARGE SCALE GENOMIC DNA]</scope>
    <source>
        <strain evidence="1 2">CGMCC 4.5593</strain>
    </source>
</reference>
<sequence length="106" mass="12130">MRRICFTLQVRPELLEEYRRRHAAVWPEMLAALSAAGWHDYSLFLRDDGLLVGYFLTSDLDASLAAMEATDVNARWQADMAPFFVDLPDGRPDRGFVVLDEVFHLA</sequence>
<dbReference type="Gene3D" id="3.30.70.100">
    <property type="match status" value="1"/>
</dbReference>
<dbReference type="Pfam" id="PF05336">
    <property type="entry name" value="rhaM"/>
    <property type="match status" value="1"/>
</dbReference>
<dbReference type="InterPro" id="IPR011008">
    <property type="entry name" value="Dimeric_a/b-barrel"/>
</dbReference>
<dbReference type="SUPFAM" id="SSF54909">
    <property type="entry name" value="Dimeric alpha+beta barrel"/>
    <property type="match status" value="1"/>
</dbReference>
<dbReference type="PANTHER" id="PTHR34389">
    <property type="entry name" value="L-RHAMNOSE MUTAROTASE"/>
    <property type="match status" value="1"/>
</dbReference>
<gene>
    <name evidence="1" type="ORF">SAMN05421812_10158</name>
</gene>
<dbReference type="GO" id="GO:0016857">
    <property type="term" value="F:racemase and epimerase activity, acting on carbohydrates and derivatives"/>
    <property type="evidence" value="ECO:0007669"/>
    <property type="project" value="InterPro"/>
</dbReference>
<organism evidence="1 2">
    <name type="scientific">Asanoa hainanensis</name>
    <dbReference type="NCBI Taxonomy" id="560556"/>
    <lineage>
        <taxon>Bacteria</taxon>
        <taxon>Bacillati</taxon>
        <taxon>Actinomycetota</taxon>
        <taxon>Actinomycetes</taxon>
        <taxon>Micromonosporales</taxon>
        <taxon>Micromonosporaceae</taxon>
        <taxon>Asanoa</taxon>
    </lineage>
</organism>
<accession>A0A239FTF6</accession>
<dbReference type="InterPro" id="IPR008000">
    <property type="entry name" value="Rham/fucose_mutarotase"/>
</dbReference>
<dbReference type="OrthoDB" id="9799608at2"/>
<dbReference type="GO" id="GO:0019301">
    <property type="term" value="P:rhamnose catabolic process"/>
    <property type="evidence" value="ECO:0007669"/>
    <property type="project" value="TreeGrafter"/>
</dbReference>
<dbReference type="EMBL" id="FZPH01000001">
    <property type="protein sequence ID" value="SNS59828.1"/>
    <property type="molecule type" value="Genomic_DNA"/>
</dbReference>
<protein>
    <submittedName>
        <fullName evidence="1">L-rhamnose mutarotase</fullName>
    </submittedName>
</protein>
<evidence type="ECO:0000313" key="2">
    <source>
        <dbReference type="Proteomes" id="UP000198362"/>
    </source>
</evidence>
<proteinExistence type="predicted"/>
<dbReference type="PANTHER" id="PTHR34389:SF2">
    <property type="entry name" value="L-RHAMNOSE MUTAROTASE"/>
    <property type="match status" value="1"/>
</dbReference>
<keyword evidence="2" id="KW-1185">Reference proteome</keyword>
<evidence type="ECO:0000313" key="1">
    <source>
        <dbReference type="EMBL" id="SNS59828.1"/>
    </source>
</evidence>